<evidence type="ECO:0000313" key="4">
    <source>
        <dbReference type="WBParaSite" id="nRc.2.0.1.t37268-RA"/>
    </source>
</evidence>
<protein>
    <submittedName>
        <fullName evidence="4">Uncharacterized protein</fullName>
    </submittedName>
</protein>
<sequence length="108" mass="12809">MDNVICMCIFCVLLIQEATASAPAHAAHFLVKRNDFVFNEKERLENERHRRIDQRIEEQRREHNFREQERRRLANQRPLGGVRNGWNSGFKGFNGRGNGWSNGWNRPF</sequence>
<evidence type="ECO:0000256" key="2">
    <source>
        <dbReference type="SAM" id="SignalP"/>
    </source>
</evidence>
<proteinExistence type="predicted"/>
<dbReference type="Proteomes" id="UP000887565">
    <property type="component" value="Unplaced"/>
</dbReference>
<evidence type="ECO:0000256" key="1">
    <source>
        <dbReference type="SAM" id="MobiDB-lite"/>
    </source>
</evidence>
<feature type="signal peptide" evidence="2">
    <location>
        <begin position="1"/>
        <end position="20"/>
    </location>
</feature>
<keyword evidence="3" id="KW-1185">Reference proteome</keyword>
<accession>A0A915KEN8</accession>
<feature type="compositionally biased region" description="Basic and acidic residues" evidence="1">
    <location>
        <begin position="59"/>
        <end position="72"/>
    </location>
</feature>
<feature type="region of interest" description="Disordered" evidence="1">
    <location>
        <begin position="59"/>
        <end position="86"/>
    </location>
</feature>
<evidence type="ECO:0000313" key="3">
    <source>
        <dbReference type="Proteomes" id="UP000887565"/>
    </source>
</evidence>
<reference evidence="4" key="1">
    <citation type="submission" date="2022-11" db="UniProtKB">
        <authorList>
            <consortium name="WormBaseParasite"/>
        </authorList>
    </citation>
    <scope>IDENTIFICATION</scope>
</reference>
<dbReference type="AlphaFoldDB" id="A0A915KEN8"/>
<organism evidence="3 4">
    <name type="scientific">Romanomermis culicivorax</name>
    <name type="common">Nematode worm</name>
    <dbReference type="NCBI Taxonomy" id="13658"/>
    <lineage>
        <taxon>Eukaryota</taxon>
        <taxon>Metazoa</taxon>
        <taxon>Ecdysozoa</taxon>
        <taxon>Nematoda</taxon>
        <taxon>Enoplea</taxon>
        <taxon>Dorylaimia</taxon>
        <taxon>Mermithida</taxon>
        <taxon>Mermithoidea</taxon>
        <taxon>Mermithidae</taxon>
        <taxon>Romanomermis</taxon>
    </lineage>
</organism>
<dbReference type="WBParaSite" id="nRc.2.0.1.t37268-RA">
    <property type="protein sequence ID" value="nRc.2.0.1.t37268-RA"/>
    <property type="gene ID" value="nRc.2.0.1.g37268"/>
</dbReference>
<keyword evidence="2" id="KW-0732">Signal</keyword>
<name>A0A915KEN8_ROMCU</name>
<feature type="chain" id="PRO_5036927406" evidence="2">
    <location>
        <begin position="21"/>
        <end position="108"/>
    </location>
</feature>